<dbReference type="Pfam" id="PF08448">
    <property type="entry name" value="PAS_4"/>
    <property type="match status" value="1"/>
</dbReference>
<dbReference type="SMART" id="SM00448">
    <property type="entry name" value="REC"/>
    <property type="match status" value="1"/>
</dbReference>
<dbReference type="InterPro" id="IPR003594">
    <property type="entry name" value="HATPase_dom"/>
</dbReference>
<dbReference type="CDD" id="cd00130">
    <property type="entry name" value="PAS"/>
    <property type="match status" value="1"/>
</dbReference>
<dbReference type="AlphaFoldDB" id="A0A2S6MXY9"/>
<dbReference type="InterPro" id="IPR036097">
    <property type="entry name" value="HisK_dim/P_sf"/>
</dbReference>
<dbReference type="Gene3D" id="1.20.120.620">
    <property type="entry name" value="Backbone structure of the membrane domain of e. Coli histidine kinase receptor kdpd"/>
    <property type="match status" value="1"/>
</dbReference>
<keyword evidence="14" id="KW-1185">Reference proteome</keyword>
<evidence type="ECO:0000256" key="9">
    <source>
        <dbReference type="ARBA" id="ARBA00022840"/>
    </source>
</evidence>
<proteinExistence type="predicted"/>
<evidence type="ECO:0000256" key="2">
    <source>
        <dbReference type="ARBA" id="ARBA00004141"/>
    </source>
</evidence>
<keyword evidence="11" id="KW-0902">Two-component regulatory system</keyword>
<evidence type="ECO:0000256" key="1">
    <source>
        <dbReference type="ARBA" id="ARBA00000085"/>
    </source>
</evidence>
<evidence type="ECO:0000256" key="5">
    <source>
        <dbReference type="ARBA" id="ARBA00022679"/>
    </source>
</evidence>
<dbReference type="SUPFAM" id="SSF52172">
    <property type="entry name" value="CheY-like"/>
    <property type="match status" value="1"/>
</dbReference>
<gene>
    <name evidence="13" type="ORF">CCR94_20460</name>
</gene>
<evidence type="ECO:0000256" key="12">
    <source>
        <dbReference type="ARBA" id="ARBA00023136"/>
    </source>
</evidence>
<dbReference type="InterPro" id="IPR038318">
    <property type="entry name" value="KdpD_sf"/>
</dbReference>
<keyword evidence="8" id="KW-0418">Kinase</keyword>
<dbReference type="CDD" id="cd00156">
    <property type="entry name" value="REC"/>
    <property type="match status" value="1"/>
</dbReference>
<dbReference type="InterPro" id="IPR004358">
    <property type="entry name" value="Sig_transdc_His_kin-like_C"/>
</dbReference>
<protein>
    <recommendedName>
        <fullName evidence="3">histidine kinase</fullName>
        <ecNumber evidence="3">2.7.13.3</ecNumber>
    </recommendedName>
</protein>
<dbReference type="NCBIfam" id="TIGR00229">
    <property type="entry name" value="sensory_box"/>
    <property type="match status" value="1"/>
</dbReference>
<dbReference type="SMART" id="SM00387">
    <property type="entry name" value="HATPase_c"/>
    <property type="match status" value="1"/>
</dbReference>
<dbReference type="FunFam" id="3.30.565.10:FF:000049">
    <property type="entry name" value="Two-component sensor histidine kinase"/>
    <property type="match status" value="1"/>
</dbReference>
<dbReference type="Pfam" id="PF13493">
    <property type="entry name" value="DUF4118"/>
    <property type="match status" value="1"/>
</dbReference>
<dbReference type="SUPFAM" id="SSF55785">
    <property type="entry name" value="PYP-like sensor domain (PAS domain)"/>
    <property type="match status" value="1"/>
</dbReference>
<dbReference type="OrthoDB" id="9764438at2"/>
<dbReference type="RefSeq" id="WP_104509721.1">
    <property type="nucleotide sequence ID" value="NZ_JACIGC010000001.1"/>
</dbReference>
<comment type="catalytic activity">
    <reaction evidence="1">
        <text>ATP + protein L-histidine = ADP + protein N-phospho-L-histidine.</text>
        <dbReference type="EC" id="2.7.13.3"/>
    </reaction>
</comment>
<keyword evidence="4" id="KW-0597">Phosphoprotein</keyword>
<dbReference type="InterPro" id="IPR000014">
    <property type="entry name" value="PAS"/>
</dbReference>
<dbReference type="InterPro" id="IPR001789">
    <property type="entry name" value="Sig_transdc_resp-reg_receiver"/>
</dbReference>
<dbReference type="SMART" id="SM00388">
    <property type="entry name" value="HisKA"/>
    <property type="match status" value="1"/>
</dbReference>
<dbReference type="PROSITE" id="PS50109">
    <property type="entry name" value="HIS_KIN"/>
    <property type="match status" value="1"/>
</dbReference>
<dbReference type="Gene3D" id="3.40.50.2300">
    <property type="match status" value="1"/>
</dbReference>
<dbReference type="InterPro" id="IPR005467">
    <property type="entry name" value="His_kinase_dom"/>
</dbReference>
<dbReference type="InterPro" id="IPR003661">
    <property type="entry name" value="HisK_dim/P_dom"/>
</dbReference>
<comment type="caution">
    <text evidence="13">The sequence shown here is derived from an EMBL/GenBank/DDBJ whole genome shotgun (WGS) entry which is preliminary data.</text>
</comment>
<organism evidence="13 14">
    <name type="scientific">Rhodoblastus sphagnicola</name>
    <dbReference type="NCBI Taxonomy" id="333368"/>
    <lineage>
        <taxon>Bacteria</taxon>
        <taxon>Pseudomonadati</taxon>
        <taxon>Pseudomonadota</taxon>
        <taxon>Alphaproteobacteria</taxon>
        <taxon>Hyphomicrobiales</taxon>
        <taxon>Rhodoblastaceae</taxon>
        <taxon>Rhodoblastus</taxon>
    </lineage>
</organism>
<evidence type="ECO:0000313" key="14">
    <source>
        <dbReference type="Proteomes" id="UP000239089"/>
    </source>
</evidence>
<dbReference type="GO" id="GO:0005524">
    <property type="term" value="F:ATP binding"/>
    <property type="evidence" value="ECO:0007669"/>
    <property type="project" value="UniProtKB-KW"/>
</dbReference>
<keyword evidence="6" id="KW-0812">Transmembrane</keyword>
<dbReference type="Pfam" id="PF02518">
    <property type="entry name" value="HATPase_c"/>
    <property type="match status" value="1"/>
</dbReference>
<evidence type="ECO:0000256" key="11">
    <source>
        <dbReference type="ARBA" id="ARBA00023012"/>
    </source>
</evidence>
<evidence type="ECO:0000256" key="10">
    <source>
        <dbReference type="ARBA" id="ARBA00022989"/>
    </source>
</evidence>
<dbReference type="SMART" id="SM00091">
    <property type="entry name" value="PAS"/>
    <property type="match status" value="1"/>
</dbReference>
<dbReference type="InterPro" id="IPR036890">
    <property type="entry name" value="HATPase_C_sf"/>
</dbReference>
<evidence type="ECO:0000256" key="7">
    <source>
        <dbReference type="ARBA" id="ARBA00022741"/>
    </source>
</evidence>
<dbReference type="PANTHER" id="PTHR43047:SF9">
    <property type="entry name" value="HISTIDINE KINASE"/>
    <property type="match status" value="1"/>
</dbReference>
<dbReference type="InterPro" id="IPR011006">
    <property type="entry name" value="CheY-like_superfamily"/>
</dbReference>
<dbReference type="InterPro" id="IPR035965">
    <property type="entry name" value="PAS-like_dom_sf"/>
</dbReference>
<dbReference type="EMBL" id="NHSJ01000126">
    <property type="protein sequence ID" value="PPQ27209.1"/>
    <property type="molecule type" value="Genomic_DNA"/>
</dbReference>
<dbReference type="GO" id="GO:0000155">
    <property type="term" value="F:phosphorelay sensor kinase activity"/>
    <property type="evidence" value="ECO:0007669"/>
    <property type="project" value="InterPro"/>
</dbReference>
<keyword evidence="12" id="KW-0472">Membrane</keyword>
<evidence type="ECO:0000256" key="4">
    <source>
        <dbReference type="ARBA" id="ARBA00022553"/>
    </source>
</evidence>
<dbReference type="CDD" id="cd00082">
    <property type="entry name" value="HisKA"/>
    <property type="match status" value="1"/>
</dbReference>
<dbReference type="InterPro" id="IPR025201">
    <property type="entry name" value="KdpD_TM"/>
</dbReference>
<comment type="subcellular location">
    <subcellularLocation>
        <location evidence="2">Membrane</location>
        <topology evidence="2">Multi-pass membrane protein</topology>
    </subcellularLocation>
</comment>
<keyword evidence="10" id="KW-1133">Transmembrane helix</keyword>
<dbReference type="Pfam" id="PF00072">
    <property type="entry name" value="Response_reg"/>
    <property type="match status" value="1"/>
</dbReference>
<dbReference type="InterPro" id="IPR013656">
    <property type="entry name" value="PAS_4"/>
</dbReference>
<evidence type="ECO:0000256" key="3">
    <source>
        <dbReference type="ARBA" id="ARBA00012438"/>
    </source>
</evidence>
<dbReference type="GO" id="GO:0005886">
    <property type="term" value="C:plasma membrane"/>
    <property type="evidence" value="ECO:0007669"/>
    <property type="project" value="TreeGrafter"/>
</dbReference>
<reference evidence="13 14" key="1">
    <citation type="journal article" date="2018" name="Arch. Microbiol.">
        <title>New insights into the metabolic potential of the phototrophic purple bacterium Rhodopila globiformis DSM 161(T) from its draft genome sequence and evidence for a vanadium-dependent nitrogenase.</title>
        <authorList>
            <person name="Imhoff J.F."/>
            <person name="Rahn T."/>
            <person name="Kunzel S."/>
            <person name="Neulinger S.C."/>
        </authorList>
    </citation>
    <scope>NUCLEOTIDE SEQUENCE [LARGE SCALE GENOMIC DNA]</scope>
    <source>
        <strain evidence="13 14">DSM 16996</strain>
    </source>
</reference>
<evidence type="ECO:0000256" key="8">
    <source>
        <dbReference type="ARBA" id="ARBA00022777"/>
    </source>
</evidence>
<dbReference type="InterPro" id="IPR000700">
    <property type="entry name" value="PAS-assoc_C"/>
</dbReference>
<dbReference type="Gene3D" id="3.30.450.20">
    <property type="entry name" value="PAS domain"/>
    <property type="match status" value="1"/>
</dbReference>
<evidence type="ECO:0000313" key="13">
    <source>
        <dbReference type="EMBL" id="PPQ27209.1"/>
    </source>
</evidence>
<dbReference type="Proteomes" id="UP000239089">
    <property type="component" value="Unassembled WGS sequence"/>
</dbReference>
<name>A0A2S6MXY9_9HYPH</name>
<dbReference type="PROSITE" id="PS50110">
    <property type="entry name" value="RESPONSE_REGULATORY"/>
    <property type="match status" value="1"/>
</dbReference>
<dbReference type="PROSITE" id="PS50112">
    <property type="entry name" value="PAS"/>
    <property type="match status" value="1"/>
</dbReference>
<dbReference type="PANTHER" id="PTHR43047">
    <property type="entry name" value="TWO-COMPONENT HISTIDINE PROTEIN KINASE"/>
    <property type="match status" value="1"/>
</dbReference>
<dbReference type="SUPFAM" id="SSF55874">
    <property type="entry name" value="ATPase domain of HSP90 chaperone/DNA topoisomerase II/histidine kinase"/>
    <property type="match status" value="1"/>
</dbReference>
<evidence type="ECO:0000256" key="6">
    <source>
        <dbReference type="ARBA" id="ARBA00022692"/>
    </source>
</evidence>
<dbReference type="Gene3D" id="3.30.565.10">
    <property type="entry name" value="Histidine kinase-like ATPase, C-terminal domain"/>
    <property type="match status" value="1"/>
</dbReference>
<dbReference type="Pfam" id="PF00512">
    <property type="entry name" value="HisKA"/>
    <property type="match status" value="1"/>
</dbReference>
<dbReference type="PRINTS" id="PR00344">
    <property type="entry name" value="BCTRLSENSOR"/>
</dbReference>
<dbReference type="EC" id="2.7.13.3" evidence="3"/>
<accession>A0A2S6MXY9</accession>
<keyword evidence="9" id="KW-0067">ATP-binding</keyword>
<dbReference type="PROSITE" id="PS50113">
    <property type="entry name" value="PAC"/>
    <property type="match status" value="1"/>
</dbReference>
<dbReference type="GO" id="GO:0009927">
    <property type="term" value="F:histidine phosphotransfer kinase activity"/>
    <property type="evidence" value="ECO:0007669"/>
    <property type="project" value="TreeGrafter"/>
</dbReference>
<keyword evidence="5" id="KW-0808">Transferase</keyword>
<keyword evidence="7" id="KW-0547">Nucleotide-binding</keyword>
<sequence>MNHSNLDSRPHAILVALVLVLVATLLRLTLLQSWGASFAFITFYPAVMLAVLHGGAASGLTATLASTAIADYFWLEPAGSLVVAAPNQWLALAVFVASNLLVVRVAGQKERACDQLRLLERARVEDFERRAEELERQVAKRTASLDKEISERRRAEADLWQATAILRGIGQHSPDPIYVKDVEGRFLYANPAVLAVIGKSAAEVLGSTDAELHSNDEQAAAVMANDRRIMRGGAAEVIEERWDGAGPRQRIFRSAKAPLLLDDGSLAGIVCVSSDITQSKAAEQELRMAKAEAERAVLARSKFLAAASHDLRQPVQSLVLLLAMLKQNAVAPKVVKAAELMGQALDGLTLLLNSILDMSRLDAGVVMPQVRSVDVGALLDRLSGEYAAQAEARALRFKGSGLQAWRATLHARTDPALLERALRNLIENALRYTRRGGVLVGVRRRGDRVRIDVVDTGVGIAAEKLSHIFEEFYQVSSAGRERANGLGLGLSIVERIAHLLGAEIEVRSREGRGSRFSLLLPLDDEPAGTAVPPDATGAETGRILVIDDDEAVRFGLRMLLEGWGYQTIAAASGDEALALGAAEAWRFDAIVADHRLGPGLTGVATVHEIQARAGRTFPTLVVTGDTAPERIAEIHASGFDLLHKPAGARELRLRMARLLAGAPRED</sequence>
<dbReference type="Gene3D" id="1.10.287.130">
    <property type="match status" value="1"/>
</dbReference>
<dbReference type="SUPFAM" id="SSF47384">
    <property type="entry name" value="Homodimeric domain of signal transducing histidine kinase"/>
    <property type="match status" value="1"/>
</dbReference>